<gene>
    <name evidence="3" type="ORF">NIES2135_30390</name>
</gene>
<evidence type="ECO:0000313" key="3">
    <source>
        <dbReference type="EMBL" id="BAY56209.1"/>
    </source>
</evidence>
<evidence type="ECO:0000259" key="2">
    <source>
        <dbReference type="Pfam" id="PF13439"/>
    </source>
</evidence>
<dbReference type="GO" id="GO:0016787">
    <property type="term" value="F:hydrolase activity"/>
    <property type="evidence" value="ECO:0007669"/>
    <property type="project" value="UniProtKB-KW"/>
</dbReference>
<feature type="domain" description="Glycosyl transferase family 1" evidence="1">
    <location>
        <begin position="197"/>
        <end position="340"/>
    </location>
</feature>
<dbReference type="AlphaFoldDB" id="A0A1Z4JHJ5"/>
<reference evidence="3 4" key="1">
    <citation type="submission" date="2017-06" db="EMBL/GenBank/DDBJ databases">
        <title>Genome sequencing of cyanobaciteial culture collection at National Institute for Environmental Studies (NIES).</title>
        <authorList>
            <person name="Hirose Y."/>
            <person name="Shimura Y."/>
            <person name="Fujisawa T."/>
            <person name="Nakamura Y."/>
            <person name="Kawachi M."/>
        </authorList>
    </citation>
    <scope>NUCLEOTIDE SEQUENCE [LARGE SCALE GENOMIC DNA]</scope>
    <source>
        <strain evidence="3 4">NIES-2135</strain>
    </source>
</reference>
<proteinExistence type="predicted"/>
<dbReference type="Pfam" id="PF00534">
    <property type="entry name" value="Glycos_transf_1"/>
    <property type="match status" value="1"/>
</dbReference>
<keyword evidence="3" id="KW-0378">Hydrolase</keyword>
<accession>A0A1Z4JHJ5</accession>
<dbReference type="InterPro" id="IPR028098">
    <property type="entry name" value="Glyco_trans_4-like_N"/>
</dbReference>
<dbReference type="Gene3D" id="3.40.50.2000">
    <property type="entry name" value="Glycogen Phosphorylase B"/>
    <property type="match status" value="2"/>
</dbReference>
<dbReference type="InterPro" id="IPR001296">
    <property type="entry name" value="Glyco_trans_1"/>
</dbReference>
<dbReference type="Pfam" id="PF13439">
    <property type="entry name" value="Glyco_transf_4"/>
    <property type="match status" value="1"/>
</dbReference>
<dbReference type="CDD" id="cd03811">
    <property type="entry name" value="GT4_GT28_WabH-like"/>
    <property type="match status" value="1"/>
</dbReference>
<evidence type="ECO:0000313" key="4">
    <source>
        <dbReference type="Proteomes" id="UP000217895"/>
    </source>
</evidence>
<dbReference type="EMBL" id="AP018203">
    <property type="protein sequence ID" value="BAY56209.1"/>
    <property type="molecule type" value="Genomic_DNA"/>
</dbReference>
<evidence type="ECO:0000259" key="1">
    <source>
        <dbReference type="Pfam" id="PF00534"/>
    </source>
</evidence>
<dbReference type="SUPFAM" id="SSF53756">
    <property type="entry name" value="UDP-Glycosyltransferase/glycogen phosphorylase"/>
    <property type="match status" value="1"/>
</dbReference>
<dbReference type="GO" id="GO:0016757">
    <property type="term" value="F:glycosyltransferase activity"/>
    <property type="evidence" value="ECO:0007669"/>
    <property type="project" value="InterPro"/>
</dbReference>
<keyword evidence="4" id="KW-1185">Reference proteome</keyword>
<feature type="domain" description="Glycosyltransferase subfamily 4-like N-terminal" evidence="2">
    <location>
        <begin position="18"/>
        <end position="176"/>
    </location>
</feature>
<sequence length="366" mass="40197">MSDRIAILLAGNKMTGDTRVIFNLAEGLIARGFEIDLLLASSAQFVLSDLSKQVNVIDLQTPVTARTSSMIKLLFPLLHYLRRVQPKTLISNLCFANAIVTLSKFLTFPAPKLVLVEHLALSTDEHDGEPHSKLLPLLIRVLYPHADAVISVSQQIGAELRSKYNLTNVLAIANAVVNSRLTEQAQSDLDHPWFASDEIPVFLGAGRFAAQKDFTTLIRAFSILRQEMPARLVILGDGALRSQLEAQIQSLGLQADVELPGFVYNPYQYMSRATAFVLSSRWEALPTVLIEAMACGCQVIATQCRSGVDEILSGGEFGQIVPIADPVAMAAAMKNSIQHPISPRLLKFRADDFSIEQAVDRYLEVI</sequence>
<organism evidence="3 4">
    <name type="scientific">Leptolyngbya boryana NIES-2135</name>
    <dbReference type="NCBI Taxonomy" id="1973484"/>
    <lineage>
        <taxon>Bacteria</taxon>
        <taxon>Bacillati</taxon>
        <taxon>Cyanobacteriota</taxon>
        <taxon>Cyanophyceae</taxon>
        <taxon>Leptolyngbyales</taxon>
        <taxon>Leptolyngbyaceae</taxon>
        <taxon>Leptolyngbya group</taxon>
        <taxon>Leptolyngbya</taxon>
    </lineage>
</organism>
<name>A0A1Z4JHJ5_LEPBY</name>
<protein>
    <submittedName>
        <fullName evidence="3">Glycoside hydrolase family protein</fullName>
    </submittedName>
</protein>
<dbReference type="Proteomes" id="UP000217895">
    <property type="component" value="Chromosome"/>
</dbReference>
<dbReference type="PANTHER" id="PTHR12526">
    <property type="entry name" value="GLYCOSYLTRANSFERASE"/>
    <property type="match status" value="1"/>
</dbReference>